<gene>
    <name evidence="5" type="ORF">GLUCOINTEAF2_0202208</name>
</gene>
<dbReference type="GO" id="GO:0005975">
    <property type="term" value="P:carbohydrate metabolic process"/>
    <property type="evidence" value="ECO:0007669"/>
    <property type="project" value="InterPro"/>
</dbReference>
<dbReference type="Gene3D" id="3.40.50.1700">
    <property type="entry name" value="Glycoside hydrolase family 3 C-terminal domain"/>
    <property type="match status" value="1"/>
</dbReference>
<accession>A0A0N1F9D4</accession>
<evidence type="ECO:0000256" key="2">
    <source>
        <dbReference type="ARBA" id="ARBA00022801"/>
    </source>
</evidence>
<dbReference type="InterPro" id="IPR036881">
    <property type="entry name" value="Glyco_hydro_3_C_sf"/>
</dbReference>
<keyword evidence="3" id="KW-0812">Transmembrane</keyword>
<protein>
    <submittedName>
        <fullName evidence="5">Glycoside hydrolase family 3</fullName>
    </submittedName>
</protein>
<dbReference type="InterPro" id="IPR050288">
    <property type="entry name" value="Cellulose_deg_GH3"/>
</dbReference>
<dbReference type="SUPFAM" id="SSF52279">
    <property type="entry name" value="Beta-D-glucan exohydrolase, C-terminal domain"/>
    <property type="match status" value="1"/>
</dbReference>
<dbReference type="SMART" id="SM01217">
    <property type="entry name" value="Fn3_like"/>
    <property type="match status" value="1"/>
</dbReference>
<feature type="domain" description="Fibronectin type III-like" evidence="4">
    <location>
        <begin position="630"/>
        <end position="699"/>
    </location>
</feature>
<dbReference type="GO" id="GO:0004553">
    <property type="term" value="F:hydrolase activity, hydrolyzing O-glycosyl compounds"/>
    <property type="evidence" value="ECO:0007669"/>
    <property type="project" value="InterPro"/>
</dbReference>
<keyword evidence="3" id="KW-1133">Transmembrane helix</keyword>
<evidence type="ECO:0000256" key="3">
    <source>
        <dbReference type="SAM" id="Phobius"/>
    </source>
</evidence>
<feature type="transmembrane region" description="Helical" evidence="3">
    <location>
        <begin position="58"/>
        <end position="76"/>
    </location>
</feature>
<keyword evidence="3" id="KW-0472">Membrane</keyword>
<organism evidence="5 6">
    <name type="scientific">Komagataeibacter intermedius AF2</name>
    <dbReference type="NCBI Taxonomy" id="1458464"/>
    <lineage>
        <taxon>Bacteria</taxon>
        <taxon>Pseudomonadati</taxon>
        <taxon>Pseudomonadota</taxon>
        <taxon>Alphaproteobacteria</taxon>
        <taxon>Acetobacterales</taxon>
        <taxon>Acetobacteraceae</taxon>
        <taxon>Komagataeibacter</taxon>
    </lineage>
</organism>
<dbReference type="InterPro" id="IPR026891">
    <property type="entry name" value="Fn3-like"/>
</dbReference>
<dbReference type="SUPFAM" id="SSF51445">
    <property type="entry name" value="(Trans)glycosidases"/>
    <property type="match status" value="1"/>
</dbReference>
<reference evidence="5 6" key="1">
    <citation type="submission" date="2015-07" db="EMBL/GenBank/DDBJ databases">
        <title>Draft Genome Sequence of Komagataeibacter intermedius Strain AF2, Isolated from Kombucha Tea.</title>
        <authorList>
            <person name="Santos R.A."/>
            <person name="Berretta A.A."/>
            <person name="Barud H.S."/>
            <person name="Ribeiro S.J."/>
            <person name="Gonzalez-Garcia L.N."/>
            <person name="Zucchi T.D."/>
            <person name="Goldman G.H."/>
            <person name="Riano-Pachon D.M."/>
        </authorList>
    </citation>
    <scope>NUCLEOTIDE SEQUENCE [LARGE SCALE GENOMIC DNA]</scope>
    <source>
        <strain evidence="5 6">AF2</strain>
    </source>
</reference>
<dbReference type="InterPro" id="IPR017853">
    <property type="entry name" value="GH"/>
</dbReference>
<dbReference type="Pfam" id="PF01915">
    <property type="entry name" value="Glyco_hydro_3_C"/>
    <property type="match status" value="1"/>
</dbReference>
<dbReference type="PANTHER" id="PTHR42715">
    <property type="entry name" value="BETA-GLUCOSIDASE"/>
    <property type="match status" value="1"/>
</dbReference>
<dbReference type="InterPro" id="IPR013783">
    <property type="entry name" value="Ig-like_fold"/>
</dbReference>
<evidence type="ECO:0000313" key="6">
    <source>
        <dbReference type="Proteomes" id="UP000031553"/>
    </source>
</evidence>
<dbReference type="EMBL" id="JUFX02000135">
    <property type="protein sequence ID" value="KPH87230.1"/>
    <property type="molecule type" value="Genomic_DNA"/>
</dbReference>
<comment type="similarity">
    <text evidence="1">Belongs to the glycosyl hydrolase 3 family.</text>
</comment>
<dbReference type="Pfam" id="PF14310">
    <property type="entry name" value="Fn3-like"/>
    <property type="match status" value="1"/>
</dbReference>
<name>A0A0N1F9D4_9PROT</name>
<comment type="caution">
    <text evidence="5">The sequence shown here is derived from an EMBL/GenBank/DDBJ whole genome shotgun (WGS) entry which is preliminary data.</text>
</comment>
<evidence type="ECO:0000259" key="4">
    <source>
        <dbReference type="SMART" id="SM01217"/>
    </source>
</evidence>
<evidence type="ECO:0000256" key="1">
    <source>
        <dbReference type="ARBA" id="ARBA00005336"/>
    </source>
</evidence>
<keyword evidence="2 5" id="KW-0378">Hydrolase</keyword>
<evidence type="ECO:0000313" key="5">
    <source>
        <dbReference type="EMBL" id="KPH87230.1"/>
    </source>
</evidence>
<sequence length="730" mass="75992">MPGRVRSGLSRCPFFISCPACPAKSHGHFTLRCVTIPARRRKNGVTFQQQWDMMRHSAIWYVAALCTGIVFLPLSVMPAHAAGAPGGSTGTAHAADMAARMQPDEQQTVVQARPAAGLGTTAEAGDLLAWPGVARLGLPVLRMPDFAHAAQSADGAPHPLLPWLALAATWDPDLARRAGSARARSEWLHGRAVLRVGGVDLLPSGRLQAGEDQVLAGGMAGMIGAGLLAGHVLPVFGSVATEEQPRADGALPDRTTQVPAAQLASQSLLGVAMALETAHGGAILCGGMAPCQTVTGLGSIVHDAWHFPGMVMARPGGAGEIRNADIAPTLAAVAASVDMEQVDTDGHDVFGAALRQAVREGSLKPAQVQAMVTHILASFYMSGSLDHPPPFSSAHNGAPPASPDTLVADVEAQGAVLLQNENRVVPFDPALGPVLILVHPALRPAAEKLADALRHAGLNVALSVATEGAGAPGTLPPAVSQAARTLVLSAGNDDNQMISTVAEMGGHVVVVLASDDPDRQMPWLDTVDSVVQAWAWRDEYAQPLAALLSGQQDFSGHLPVTLTGGFYPPGLADADYRAFARAHVVPLFPFGYGLSTRGHLTFSDLHVVREGNHATASFSITNPDDTPVRAVPQLYVEMPDDVPGAARRLAGWRSIIVAPGHTVRLGVPVSLRLVGQWNPAGGNWSVPAGDYTLSLGFSSVMMVRHATLHLPALHVPGALDSTPAPVVAAE</sequence>
<proteinExistence type="inferred from homology"/>
<dbReference type="PANTHER" id="PTHR42715:SF10">
    <property type="entry name" value="BETA-GLUCOSIDASE"/>
    <property type="match status" value="1"/>
</dbReference>
<dbReference type="AlphaFoldDB" id="A0A0N1F9D4"/>
<dbReference type="InterPro" id="IPR002772">
    <property type="entry name" value="Glyco_hydro_3_C"/>
</dbReference>
<dbReference type="Gene3D" id="2.60.40.10">
    <property type="entry name" value="Immunoglobulins"/>
    <property type="match status" value="1"/>
</dbReference>
<dbReference type="Gene3D" id="3.20.20.300">
    <property type="entry name" value="Glycoside hydrolase, family 3, N-terminal domain"/>
    <property type="match status" value="1"/>
</dbReference>
<dbReference type="InterPro" id="IPR036962">
    <property type="entry name" value="Glyco_hydro_3_N_sf"/>
</dbReference>
<dbReference type="Proteomes" id="UP000031553">
    <property type="component" value="Unassembled WGS sequence"/>
</dbReference>